<keyword evidence="13" id="KW-1185">Reference proteome</keyword>
<dbReference type="GO" id="GO:0043565">
    <property type="term" value="F:sequence-specific DNA binding"/>
    <property type="evidence" value="ECO:0007669"/>
    <property type="project" value="InterPro"/>
</dbReference>
<dbReference type="SUPFAM" id="SSF46689">
    <property type="entry name" value="Homeodomain-like"/>
    <property type="match status" value="1"/>
</dbReference>
<dbReference type="Pfam" id="PF12833">
    <property type="entry name" value="HTH_18"/>
    <property type="match status" value="1"/>
</dbReference>
<dbReference type="FunFam" id="1.10.287.130:FF:000045">
    <property type="entry name" value="Two-component system sensor histidine kinase/response regulator"/>
    <property type="match status" value="1"/>
</dbReference>
<dbReference type="EMBL" id="ARYN01000003">
    <property type="protein sequence ID" value="ORL46800.1"/>
    <property type="molecule type" value="Genomic_DNA"/>
</dbReference>
<proteinExistence type="predicted"/>
<dbReference type="OrthoDB" id="1522078at2"/>
<keyword evidence="12" id="KW-0808">Transferase</keyword>
<dbReference type="Pfam" id="PF00512">
    <property type="entry name" value="HisKA"/>
    <property type="match status" value="1"/>
</dbReference>
<dbReference type="InterPro" id="IPR011006">
    <property type="entry name" value="CheY-like_superfamily"/>
</dbReference>
<keyword evidence="7" id="KW-0472">Membrane</keyword>
<dbReference type="InterPro" id="IPR004358">
    <property type="entry name" value="Sig_transdc_His_kin-like_C"/>
</dbReference>
<dbReference type="SMART" id="SM00342">
    <property type="entry name" value="HTH_ARAC"/>
    <property type="match status" value="1"/>
</dbReference>
<protein>
    <recommendedName>
        <fullName evidence="2">histidine kinase</fullName>
        <ecNumber evidence="2">2.7.13.3</ecNumber>
    </recommendedName>
</protein>
<dbReference type="GO" id="GO:0000155">
    <property type="term" value="F:phosphorelay sensor kinase activity"/>
    <property type="evidence" value="ECO:0007669"/>
    <property type="project" value="InterPro"/>
</dbReference>
<dbReference type="SMART" id="SM00387">
    <property type="entry name" value="HATPase_c"/>
    <property type="match status" value="1"/>
</dbReference>
<dbReference type="SUPFAM" id="SSF47384">
    <property type="entry name" value="Homodimeric domain of signal transducing histidine kinase"/>
    <property type="match status" value="1"/>
</dbReference>
<evidence type="ECO:0000313" key="12">
    <source>
        <dbReference type="EMBL" id="ORL46800.1"/>
    </source>
</evidence>
<evidence type="ECO:0000259" key="10">
    <source>
        <dbReference type="PROSITE" id="PS50109"/>
    </source>
</evidence>
<dbReference type="InterPro" id="IPR011047">
    <property type="entry name" value="Quinoprotein_ADH-like_sf"/>
</dbReference>
<feature type="transmembrane region" description="Helical" evidence="7">
    <location>
        <begin position="770"/>
        <end position="795"/>
    </location>
</feature>
<dbReference type="STRING" id="1185767.IIF7_04751"/>
<comment type="caution">
    <text evidence="12">The sequence shown here is derived from an EMBL/GenBank/DDBJ whole genome shotgun (WGS) entry which is preliminary data.</text>
</comment>
<keyword evidence="7" id="KW-0812">Transmembrane</keyword>
<dbReference type="Gene3D" id="2.60.40.10">
    <property type="entry name" value="Immunoglobulins"/>
    <property type="match status" value="1"/>
</dbReference>
<sequence length="1328" mass="153032">MSLFRKILFGIICSLFLTNLATAQELYFKHYQVENGLSHNSVITMLQDKRGFLWFGTKDGLNRFDGYNFKLFHHNTKEDKSIGSNYIRCLYEERNYLWVGTDNGLFRYNNQKESFCSLSPAITKPILDIEADRDNNLWFIAGGTLYFKEKDTLSSLNLKSYDDFYAILLSKDSNQNIWAASGEHVYHYSEENRAFKPITLDINNTNALPVIITALKGISNSQMLIGTRHQGAFVYDITKETTKPLIDNYNEQLYVRDIVEKENGDIWLATESGLIIYDIQTKKYNNFKKSYNNPYSLTDNALYTLTTDKEGGTWIGSYFGGVNYLPKEFTPFKKYFPKEGENSISGNAVREIHQDKNGDYWIGTEDAGLNKLDPETGIFKNFTPKNSNIAHYNIHGILPLDNELWVGTFEHGLDVFDIRSNKIIRHYEQEDNNPHSLGNNFILDIYKGKNDNIYVMASLGIYIYNPEKDHFNDLEGFPQDFHYAAFMEANDGTLWAATYWDGLYYYNPTTHKKGYFRYDAQDSTSISSNVINGIFQDSKKNIWITTENGLNLYQPKSQDFKNYNTQDGLPSNVSYSILEDDDASLWISTSNGLVHFDPAKESFKTYTKANGLLSDQFNYSSAFKNDEGRMFFGSVKGLVSFNPEEFIKNTYDPPVYITNLSINNEAIKVGAEDSPLEKSITETSKITLTSDQSTFSLDFASLSFTAPEMTEYSYRLLGLNEKWIPLKTKHSVNFTELPSGNYTFQVKSTNSTGVENKEIASLKIEVLPPFYFSNLAIFLYILVFIILFVLSLRYYHYRVQRKNNRKIKAFQDEKEKEIYQSKIEFFTNVAHEIRTPLTLIKTPLEKLIGQTKDQPLMQKSLCIMEKNTERLINLVNELLDFRKTEIENIKLTFVEINISETLRNTYTRFSELIQEKAVDFRMKLPQEDVMAYVDEEAIKKIMSNLFNNAIKYAKNEVILKLEVNDTEFILKIQNDGSLIPQHLKKRIFEPFFRTNEVSNQTGTGIGLSLAYSLTELHSGKLILANEDTHLNTFILSLPLRQEQEFSSYKKKPKIIESQQEEIPQEEIVNDPADNSGILIVEDNRELLKFIAEDFKEEYTVFKSTNAETAIEILKKENIYLIISDVMMNGMNGFEFCEHVKTNLETSHIPVILLTAKNAMQSKIQGLEAGADAYIEKPFSLEYLKVQVSNLIENRRHIMEFYSSSPLSHIKSIAHTKTDEKFINKLEKLIYDNLSDQNLSVDSLADIMNMSRSTLYRKIKDLSNLSPNELINIARLKKAAELLQSGEYKIYEISEIVGYKSQTSFGRNFHKQFKMTPSEYMNGKQPIEE</sequence>
<dbReference type="Gene3D" id="3.30.565.10">
    <property type="entry name" value="Histidine kinase-like ATPase, C-terminal domain"/>
    <property type="match status" value="1"/>
</dbReference>
<keyword evidence="8" id="KW-0732">Signal</keyword>
<dbReference type="SMART" id="SM00388">
    <property type="entry name" value="HisKA"/>
    <property type="match status" value="1"/>
</dbReference>
<evidence type="ECO:0000313" key="13">
    <source>
        <dbReference type="Proteomes" id="UP000192746"/>
    </source>
</evidence>
<dbReference type="PRINTS" id="PR00344">
    <property type="entry name" value="BCTRLSENSOR"/>
</dbReference>
<evidence type="ECO:0000256" key="5">
    <source>
        <dbReference type="ARBA" id="ARBA00023163"/>
    </source>
</evidence>
<dbReference type="GO" id="GO:0003700">
    <property type="term" value="F:DNA-binding transcription factor activity"/>
    <property type="evidence" value="ECO:0007669"/>
    <property type="project" value="InterPro"/>
</dbReference>
<evidence type="ECO:0000256" key="7">
    <source>
        <dbReference type="SAM" id="Phobius"/>
    </source>
</evidence>
<dbReference type="SUPFAM" id="SSF52172">
    <property type="entry name" value="CheY-like"/>
    <property type="match status" value="1"/>
</dbReference>
<dbReference type="InterPro" id="IPR001789">
    <property type="entry name" value="Sig_transdc_resp-reg_receiver"/>
</dbReference>
<evidence type="ECO:0000259" key="9">
    <source>
        <dbReference type="PROSITE" id="PS01124"/>
    </source>
</evidence>
<dbReference type="Pfam" id="PF07495">
    <property type="entry name" value="Y_Y_Y"/>
    <property type="match status" value="1"/>
</dbReference>
<organism evidence="12 13">
    <name type="scientific">Zunongwangia atlantica 22II14-10F7</name>
    <dbReference type="NCBI Taxonomy" id="1185767"/>
    <lineage>
        <taxon>Bacteria</taxon>
        <taxon>Pseudomonadati</taxon>
        <taxon>Bacteroidota</taxon>
        <taxon>Flavobacteriia</taxon>
        <taxon>Flavobacteriales</taxon>
        <taxon>Flavobacteriaceae</taxon>
        <taxon>Zunongwangia</taxon>
    </lineage>
</organism>
<dbReference type="EC" id="2.7.13.3" evidence="2"/>
<dbReference type="CDD" id="cd17574">
    <property type="entry name" value="REC_OmpR"/>
    <property type="match status" value="1"/>
</dbReference>
<dbReference type="FunFam" id="2.60.40.10:FF:000791">
    <property type="entry name" value="Two-component system sensor histidine kinase/response regulator"/>
    <property type="match status" value="1"/>
</dbReference>
<dbReference type="InterPro" id="IPR013783">
    <property type="entry name" value="Ig-like_fold"/>
</dbReference>
<keyword evidence="4" id="KW-0805">Transcription regulation</keyword>
<evidence type="ECO:0000256" key="1">
    <source>
        <dbReference type="ARBA" id="ARBA00000085"/>
    </source>
</evidence>
<feature type="domain" description="Response regulatory" evidence="11">
    <location>
        <begin position="1076"/>
        <end position="1191"/>
    </location>
</feature>
<name>A0A1Y1T6Y0_9FLAO</name>
<keyword evidence="3 6" id="KW-0597">Phosphoprotein</keyword>
<dbReference type="InterPro" id="IPR003594">
    <property type="entry name" value="HATPase_dom"/>
</dbReference>
<dbReference type="Proteomes" id="UP000192746">
    <property type="component" value="Unassembled WGS sequence"/>
</dbReference>
<evidence type="ECO:0000256" key="4">
    <source>
        <dbReference type="ARBA" id="ARBA00023015"/>
    </source>
</evidence>
<dbReference type="Pfam" id="PF07494">
    <property type="entry name" value="Reg_prop"/>
    <property type="match status" value="3"/>
</dbReference>
<dbReference type="Gene3D" id="1.10.287.130">
    <property type="match status" value="1"/>
</dbReference>
<comment type="catalytic activity">
    <reaction evidence="1">
        <text>ATP + protein L-histidine = ADP + protein N-phospho-L-histidine.</text>
        <dbReference type="EC" id="2.7.13.3"/>
    </reaction>
</comment>
<dbReference type="Gene3D" id="2.130.10.10">
    <property type="entry name" value="YVTN repeat-like/Quinoprotein amine dehydrogenase"/>
    <property type="match status" value="2"/>
</dbReference>
<dbReference type="Gene3D" id="1.10.10.60">
    <property type="entry name" value="Homeodomain-like"/>
    <property type="match status" value="1"/>
</dbReference>
<evidence type="ECO:0000256" key="3">
    <source>
        <dbReference type="ARBA" id="ARBA00022553"/>
    </source>
</evidence>
<dbReference type="InterPro" id="IPR036097">
    <property type="entry name" value="HisK_dim/P_sf"/>
</dbReference>
<dbReference type="Pfam" id="PF00072">
    <property type="entry name" value="Response_reg"/>
    <property type="match status" value="1"/>
</dbReference>
<dbReference type="CDD" id="cd00082">
    <property type="entry name" value="HisKA"/>
    <property type="match status" value="1"/>
</dbReference>
<keyword evidence="12" id="KW-0418">Kinase</keyword>
<dbReference type="Pfam" id="PF02518">
    <property type="entry name" value="HATPase_c"/>
    <property type="match status" value="1"/>
</dbReference>
<dbReference type="PROSITE" id="PS01124">
    <property type="entry name" value="HTH_ARAC_FAMILY_2"/>
    <property type="match status" value="1"/>
</dbReference>
<dbReference type="PANTHER" id="PTHR43547">
    <property type="entry name" value="TWO-COMPONENT HISTIDINE KINASE"/>
    <property type="match status" value="1"/>
</dbReference>
<evidence type="ECO:0000256" key="8">
    <source>
        <dbReference type="SAM" id="SignalP"/>
    </source>
</evidence>
<dbReference type="PROSITE" id="PS50109">
    <property type="entry name" value="HIS_KIN"/>
    <property type="match status" value="1"/>
</dbReference>
<dbReference type="SUPFAM" id="SSF63829">
    <property type="entry name" value="Calcium-dependent phosphotriesterase"/>
    <property type="match status" value="1"/>
</dbReference>
<dbReference type="RefSeq" id="WP_084840527.1">
    <property type="nucleotide sequence ID" value="NZ_ARYN01000003.1"/>
</dbReference>
<dbReference type="PROSITE" id="PS50110">
    <property type="entry name" value="RESPONSE_REGULATORY"/>
    <property type="match status" value="1"/>
</dbReference>
<evidence type="ECO:0000259" key="11">
    <source>
        <dbReference type="PROSITE" id="PS50110"/>
    </source>
</evidence>
<feature type="chain" id="PRO_5012530748" description="histidine kinase" evidence="8">
    <location>
        <begin position="24"/>
        <end position="1328"/>
    </location>
</feature>
<keyword evidence="5" id="KW-0804">Transcription</keyword>
<reference evidence="12 13" key="1">
    <citation type="submission" date="2013-04" db="EMBL/GenBank/DDBJ databases">
        <title>Zunongwangia sp. 22II14-10F7 Genome Sequencing.</title>
        <authorList>
            <person name="Lai Q."/>
            <person name="Shao Z."/>
        </authorList>
    </citation>
    <scope>NUCLEOTIDE SEQUENCE [LARGE SCALE GENOMIC DNA]</scope>
    <source>
        <strain evidence="12 13">22II14-10F7</strain>
    </source>
</reference>
<gene>
    <name evidence="12" type="ORF">IIF7_04751</name>
</gene>
<dbReference type="InterPro" id="IPR003661">
    <property type="entry name" value="HisK_dim/P_dom"/>
</dbReference>
<evidence type="ECO:0000256" key="6">
    <source>
        <dbReference type="PROSITE-ProRule" id="PRU00169"/>
    </source>
</evidence>
<dbReference type="InterPro" id="IPR036890">
    <property type="entry name" value="HATPase_C_sf"/>
</dbReference>
<dbReference type="PANTHER" id="PTHR43547:SF2">
    <property type="entry name" value="HYBRID SIGNAL TRANSDUCTION HISTIDINE KINASE C"/>
    <property type="match status" value="1"/>
</dbReference>
<feature type="signal peptide" evidence="8">
    <location>
        <begin position="1"/>
        <end position="23"/>
    </location>
</feature>
<dbReference type="InterPro" id="IPR011110">
    <property type="entry name" value="Reg_prop"/>
</dbReference>
<dbReference type="InterPro" id="IPR011123">
    <property type="entry name" value="Y_Y_Y"/>
</dbReference>
<feature type="domain" description="Histidine kinase" evidence="10">
    <location>
        <begin position="828"/>
        <end position="1041"/>
    </location>
</feature>
<dbReference type="Gene3D" id="3.40.50.2300">
    <property type="match status" value="1"/>
</dbReference>
<dbReference type="InterPro" id="IPR005467">
    <property type="entry name" value="His_kinase_dom"/>
</dbReference>
<keyword evidence="7" id="KW-1133">Transmembrane helix</keyword>
<dbReference type="SUPFAM" id="SSF55874">
    <property type="entry name" value="ATPase domain of HSP90 chaperone/DNA topoisomerase II/histidine kinase"/>
    <property type="match status" value="1"/>
</dbReference>
<feature type="modified residue" description="4-aspartylphosphate" evidence="6">
    <location>
        <position position="1124"/>
    </location>
</feature>
<dbReference type="SUPFAM" id="SSF50998">
    <property type="entry name" value="Quinoprotein alcohol dehydrogenase-like"/>
    <property type="match status" value="1"/>
</dbReference>
<dbReference type="InterPro" id="IPR018060">
    <property type="entry name" value="HTH_AraC"/>
</dbReference>
<dbReference type="InterPro" id="IPR009057">
    <property type="entry name" value="Homeodomain-like_sf"/>
</dbReference>
<feature type="domain" description="HTH araC/xylS-type" evidence="9">
    <location>
        <begin position="1223"/>
        <end position="1322"/>
    </location>
</feature>
<dbReference type="InterPro" id="IPR015943">
    <property type="entry name" value="WD40/YVTN_repeat-like_dom_sf"/>
</dbReference>
<accession>A0A1Y1T6Y0</accession>
<evidence type="ECO:0000256" key="2">
    <source>
        <dbReference type="ARBA" id="ARBA00012438"/>
    </source>
</evidence>
<dbReference type="SMART" id="SM00448">
    <property type="entry name" value="REC"/>
    <property type="match status" value="1"/>
</dbReference>